<dbReference type="Proteomes" id="UP001320831">
    <property type="component" value="Unassembled WGS sequence"/>
</dbReference>
<organism evidence="3 4">
    <name type="scientific">Chelativorans salis</name>
    <dbReference type="NCBI Taxonomy" id="2978478"/>
    <lineage>
        <taxon>Bacteria</taxon>
        <taxon>Pseudomonadati</taxon>
        <taxon>Pseudomonadota</taxon>
        <taxon>Alphaproteobacteria</taxon>
        <taxon>Hyphomicrobiales</taxon>
        <taxon>Phyllobacteriaceae</taxon>
        <taxon>Chelativorans</taxon>
    </lineage>
</organism>
<evidence type="ECO:0000313" key="4">
    <source>
        <dbReference type="Proteomes" id="UP001320831"/>
    </source>
</evidence>
<evidence type="ECO:0000256" key="2">
    <source>
        <dbReference type="SAM" id="SignalP"/>
    </source>
</evidence>
<feature type="chain" id="PRO_5046703310" evidence="2">
    <location>
        <begin position="34"/>
        <end position="547"/>
    </location>
</feature>
<protein>
    <submittedName>
        <fullName evidence="3">Sel1 repeat family protein</fullName>
    </submittedName>
</protein>
<dbReference type="InterPro" id="IPR011990">
    <property type="entry name" value="TPR-like_helical_dom_sf"/>
</dbReference>
<evidence type="ECO:0000313" key="3">
    <source>
        <dbReference type="EMBL" id="MCT7377853.1"/>
    </source>
</evidence>
<dbReference type="PANTHER" id="PTHR45011">
    <property type="entry name" value="DAP3-BINDING CELL DEATH ENHANCER 1"/>
    <property type="match status" value="1"/>
</dbReference>
<feature type="coiled-coil region" evidence="1">
    <location>
        <begin position="211"/>
        <end position="238"/>
    </location>
</feature>
<evidence type="ECO:0000256" key="1">
    <source>
        <dbReference type="SAM" id="Coils"/>
    </source>
</evidence>
<keyword evidence="2" id="KW-0732">Signal</keyword>
<dbReference type="InterPro" id="IPR052748">
    <property type="entry name" value="ISR_Activator"/>
</dbReference>
<dbReference type="EMBL" id="JAOCZP010000009">
    <property type="protein sequence ID" value="MCT7377853.1"/>
    <property type="molecule type" value="Genomic_DNA"/>
</dbReference>
<dbReference type="InterPro" id="IPR006597">
    <property type="entry name" value="Sel1-like"/>
</dbReference>
<comment type="caution">
    <text evidence="3">The sequence shown here is derived from an EMBL/GenBank/DDBJ whole genome shotgun (WGS) entry which is preliminary data.</text>
</comment>
<feature type="signal peptide" evidence="2">
    <location>
        <begin position="1"/>
        <end position="33"/>
    </location>
</feature>
<sequence>MQRDIRKITTTPIAALAVAVLMATTAITAPAQAAQVQENAKEAKAASAGQAGDAAVSSAAARTLRLIEQARGELAKKDVDGADRKLGKALGLLDLAQSSLPGRTMKDKAWTTHHGTHVYREVDLPLNTTRRLVIEAQEALRGNDIDAAEAALTAAEDNAVYLSVTVQEPLVKAHQSLWRAAKEYAAGAFGAAKSDLDQAIGYLNHAGQNMNEETHKAAQALSDQAQSLKADMETKSSDVPSRLDELWQRAKAVSERSMDYLAAGLQRAATQSDMKADLIEAKLHLSYAQIARFTTHDPQQAAEELGLALSYMDRADDRAPEAQATKILALRNSIEKVAAEPPAGQKESQFSDLRGELGRIIEARAGSEDDTVNGGIAALTAQNYDVALQILKPLAEADNAEAAFWLGDVYEEGLGVPKDVDTALTWYTKAAEGGWTAADSRLGQLYFNGTETLQDFAKAHKWLERAAHEGDSTAQQNLGELYANGWGVKKDPIWAYVWYEIAAREGNYEAAQLRDTLVKTMSEKDIAEAQILTPQVVSDVLHQASAG</sequence>
<dbReference type="Pfam" id="PF08238">
    <property type="entry name" value="Sel1"/>
    <property type="match status" value="3"/>
</dbReference>
<reference evidence="3 4" key="1">
    <citation type="submission" date="2022-09" db="EMBL/GenBank/DDBJ databases">
        <title>Chelativorans salina sp. nov., a novel slightly halophilic bacterium isolated from a saline lake sediment enrichment.</title>
        <authorList>
            <person name="Gao L."/>
            <person name="Fang B.-Z."/>
            <person name="Li W.-J."/>
        </authorList>
    </citation>
    <scope>NUCLEOTIDE SEQUENCE [LARGE SCALE GENOMIC DNA]</scope>
    <source>
        <strain evidence="3 4">EGI FJ00035</strain>
    </source>
</reference>
<accession>A0ABT2LWU2</accession>
<dbReference type="Gene3D" id="1.25.40.10">
    <property type="entry name" value="Tetratricopeptide repeat domain"/>
    <property type="match status" value="1"/>
</dbReference>
<dbReference type="PANTHER" id="PTHR45011:SF1">
    <property type="entry name" value="DAP3-BINDING CELL DEATH ENHANCER 1"/>
    <property type="match status" value="1"/>
</dbReference>
<dbReference type="SUPFAM" id="SSF81901">
    <property type="entry name" value="HCP-like"/>
    <property type="match status" value="1"/>
</dbReference>
<dbReference type="RefSeq" id="WP_260906557.1">
    <property type="nucleotide sequence ID" value="NZ_JAOCZP010000009.1"/>
</dbReference>
<keyword evidence="4" id="KW-1185">Reference proteome</keyword>
<gene>
    <name evidence="3" type="ORF">N5A92_22785</name>
</gene>
<keyword evidence="1" id="KW-0175">Coiled coil</keyword>
<name>A0ABT2LWU2_9HYPH</name>
<proteinExistence type="predicted"/>
<dbReference type="SMART" id="SM00671">
    <property type="entry name" value="SEL1"/>
    <property type="match status" value="3"/>
</dbReference>